<comment type="caution">
    <text evidence="1">The sequence shown here is derived from an EMBL/GenBank/DDBJ whole genome shotgun (WGS) entry which is preliminary data.</text>
</comment>
<reference evidence="1 2" key="1">
    <citation type="submission" date="2013-11" db="EMBL/GenBank/DDBJ databases">
        <title>The Genome Sequence of Phytophthora parasitica P10297.</title>
        <authorList>
            <consortium name="The Broad Institute Genomics Platform"/>
            <person name="Russ C."/>
            <person name="Tyler B."/>
            <person name="Panabieres F."/>
            <person name="Shan W."/>
            <person name="Tripathy S."/>
            <person name="Grunwald N."/>
            <person name="Machado M."/>
            <person name="Johnson C.S."/>
            <person name="Walker B."/>
            <person name="Young S.K."/>
            <person name="Zeng Q."/>
            <person name="Gargeya S."/>
            <person name="Fitzgerald M."/>
            <person name="Haas B."/>
            <person name="Abouelleil A."/>
            <person name="Allen A.W."/>
            <person name="Alvarado L."/>
            <person name="Arachchi H.M."/>
            <person name="Berlin A.M."/>
            <person name="Chapman S.B."/>
            <person name="Gainer-Dewar J."/>
            <person name="Goldberg J."/>
            <person name="Griggs A."/>
            <person name="Gujja S."/>
            <person name="Hansen M."/>
            <person name="Howarth C."/>
            <person name="Imamovic A."/>
            <person name="Ireland A."/>
            <person name="Larimer J."/>
            <person name="McCowan C."/>
            <person name="Murphy C."/>
            <person name="Pearson M."/>
            <person name="Poon T.W."/>
            <person name="Priest M."/>
            <person name="Roberts A."/>
            <person name="Saif S."/>
            <person name="Shea T."/>
            <person name="Sisk P."/>
            <person name="Sykes S."/>
            <person name="Wortman J."/>
            <person name="Nusbaum C."/>
            <person name="Birren B."/>
        </authorList>
    </citation>
    <scope>NUCLEOTIDE SEQUENCE [LARGE SCALE GENOMIC DNA]</scope>
    <source>
        <strain evidence="1 2">P10297</strain>
    </source>
</reference>
<dbReference type="Proteomes" id="UP000018948">
    <property type="component" value="Unassembled WGS sequence"/>
</dbReference>
<evidence type="ECO:0000313" key="1">
    <source>
        <dbReference type="EMBL" id="ETP45232.1"/>
    </source>
</evidence>
<dbReference type="AlphaFoldDB" id="W2ZD38"/>
<dbReference type="EMBL" id="ANIY01001743">
    <property type="protein sequence ID" value="ETP45232.1"/>
    <property type="molecule type" value="Genomic_DNA"/>
</dbReference>
<proteinExistence type="predicted"/>
<organism evidence="1 2">
    <name type="scientific">Phytophthora nicotianae P10297</name>
    <dbReference type="NCBI Taxonomy" id="1317064"/>
    <lineage>
        <taxon>Eukaryota</taxon>
        <taxon>Sar</taxon>
        <taxon>Stramenopiles</taxon>
        <taxon>Oomycota</taxon>
        <taxon>Peronosporomycetes</taxon>
        <taxon>Peronosporales</taxon>
        <taxon>Peronosporaceae</taxon>
        <taxon>Phytophthora</taxon>
    </lineage>
</organism>
<gene>
    <name evidence="1" type="ORF">F442_08323</name>
</gene>
<protein>
    <submittedName>
        <fullName evidence="1">Uncharacterized protein</fullName>
    </submittedName>
</protein>
<sequence length="61" mass="6618">MSPNSDGVRSKRRNLTSKERAEVVAALLRSSVDLESPRIFMKAGLSTTIAAGREEAATIRD</sequence>
<name>W2ZD38_PHYNI</name>
<accession>W2ZD38</accession>
<evidence type="ECO:0000313" key="2">
    <source>
        <dbReference type="Proteomes" id="UP000018948"/>
    </source>
</evidence>